<dbReference type="InterPro" id="IPR036259">
    <property type="entry name" value="MFS_trans_sf"/>
</dbReference>
<feature type="transmembrane region" description="Helical" evidence="8">
    <location>
        <begin position="196"/>
        <end position="222"/>
    </location>
</feature>
<evidence type="ECO:0000256" key="1">
    <source>
        <dbReference type="ARBA" id="ARBA00004429"/>
    </source>
</evidence>
<dbReference type="GO" id="GO:0015528">
    <property type="term" value="F:lactose:proton symporter activity"/>
    <property type="evidence" value="ECO:0007669"/>
    <property type="project" value="TreeGrafter"/>
</dbReference>
<dbReference type="SUPFAM" id="SSF103473">
    <property type="entry name" value="MFS general substrate transporter"/>
    <property type="match status" value="1"/>
</dbReference>
<keyword evidence="3" id="KW-1003">Cell membrane</keyword>
<comment type="subcellular location">
    <subcellularLocation>
        <location evidence="1">Cell inner membrane</location>
        <topology evidence="1">Multi-pass membrane protein</topology>
    </subcellularLocation>
</comment>
<keyword evidence="5 8" id="KW-0812">Transmembrane</keyword>
<dbReference type="KEGG" id="tbn:TBH_C2206"/>
<keyword evidence="11" id="KW-1185">Reference proteome</keyword>
<reference evidence="10 11" key="1">
    <citation type="journal article" date="2014" name="PLoS ONE">
        <title>Physiological and genomic features of a novel sulfur-oxidizing gammaproteobacterium belonging to a previously uncultivated symbiotic lineage isolated from a hydrothermal vent.</title>
        <authorList>
            <person name="Nunoura T."/>
            <person name="Takaki Y."/>
            <person name="Kazama H."/>
            <person name="Kakuta J."/>
            <person name="Shimamura S."/>
            <person name="Makita H."/>
            <person name="Hirai M."/>
            <person name="Miyazaki M."/>
            <person name="Takai K."/>
        </authorList>
    </citation>
    <scope>NUCLEOTIDE SEQUENCE [LARGE SCALE GENOMIC DNA]</scope>
    <source>
        <strain evidence="10 11">Hiromi1</strain>
    </source>
</reference>
<dbReference type="EMBL" id="AP012273">
    <property type="protein sequence ID" value="BAO45117.1"/>
    <property type="molecule type" value="Genomic_DNA"/>
</dbReference>
<dbReference type="GO" id="GO:0030395">
    <property type="term" value="F:lactose binding"/>
    <property type="evidence" value="ECO:0007669"/>
    <property type="project" value="TreeGrafter"/>
</dbReference>
<feature type="transmembrane region" description="Helical" evidence="8">
    <location>
        <begin position="129"/>
        <end position="149"/>
    </location>
</feature>
<dbReference type="InterPro" id="IPR020846">
    <property type="entry name" value="MFS_dom"/>
</dbReference>
<dbReference type="AlphaFoldDB" id="A0A7U6GK72"/>
<dbReference type="PANTHER" id="PTHR23522">
    <property type="entry name" value="BLL5896 PROTEIN"/>
    <property type="match status" value="1"/>
</dbReference>
<dbReference type="InterPro" id="IPR024989">
    <property type="entry name" value="MFS_assoc_dom"/>
</dbReference>
<evidence type="ECO:0000256" key="8">
    <source>
        <dbReference type="SAM" id="Phobius"/>
    </source>
</evidence>
<evidence type="ECO:0000256" key="5">
    <source>
        <dbReference type="ARBA" id="ARBA00022692"/>
    </source>
</evidence>
<evidence type="ECO:0000256" key="3">
    <source>
        <dbReference type="ARBA" id="ARBA00022475"/>
    </source>
</evidence>
<dbReference type="CDD" id="cd17335">
    <property type="entry name" value="MFS_MFSD6"/>
    <property type="match status" value="1"/>
</dbReference>
<feature type="transmembrane region" description="Helical" evidence="8">
    <location>
        <begin position="292"/>
        <end position="313"/>
    </location>
</feature>
<dbReference type="NCBIfam" id="NF037955">
    <property type="entry name" value="mfs"/>
    <property type="match status" value="1"/>
</dbReference>
<dbReference type="OrthoDB" id="9150135at2"/>
<evidence type="ECO:0000256" key="6">
    <source>
        <dbReference type="ARBA" id="ARBA00022989"/>
    </source>
</evidence>
<feature type="transmembrane region" description="Helical" evidence="8">
    <location>
        <begin position="234"/>
        <end position="254"/>
    </location>
</feature>
<keyword evidence="4" id="KW-0997">Cell inner membrane</keyword>
<feature type="transmembrane region" description="Helical" evidence="8">
    <location>
        <begin position="325"/>
        <end position="345"/>
    </location>
</feature>
<evidence type="ECO:0000256" key="4">
    <source>
        <dbReference type="ARBA" id="ARBA00022519"/>
    </source>
</evidence>
<dbReference type="PANTHER" id="PTHR23522:SF10">
    <property type="entry name" value="3-PHENYLPROPIONIC ACID TRANSPORTER-RELATED"/>
    <property type="match status" value="1"/>
</dbReference>
<accession>A0A7U6GK72</accession>
<evidence type="ECO:0000313" key="10">
    <source>
        <dbReference type="EMBL" id="BAO45117.1"/>
    </source>
</evidence>
<feature type="domain" description="Major facilitator superfamily (MFS) profile" evidence="9">
    <location>
        <begin position="196"/>
        <end position="384"/>
    </location>
</feature>
<feature type="transmembrane region" description="Helical" evidence="8">
    <location>
        <begin position="36"/>
        <end position="56"/>
    </location>
</feature>
<feature type="transmembrane region" description="Helical" evidence="8">
    <location>
        <begin position="7"/>
        <end position="24"/>
    </location>
</feature>
<dbReference type="RefSeq" id="WP_041068437.1">
    <property type="nucleotide sequence ID" value="NZ_AP012273.1"/>
</dbReference>
<organism evidence="10 11">
    <name type="scientific">Thiolapillus brandeum</name>
    <dbReference type="NCBI Taxonomy" id="1076588"/>
    <lineage>
        <taxon>Bacteria</taxon>
        <taxon>Pseudomonadati</taxon>
        <taxon>Pseudomonadota</taxon>
        <taxon>Gammaproteobacteria</taxon>
        <taxon>Chromatiales</taxon>
        <taxon>Sedimenticolaceae</taxon>
        <taxon>Thiolapillus</taxon>
    </lineage>
</organism>
<gene>
    <name evidence="10" type="ORF">TBH_C2206</name>
</gene>
<dbReference type="InterPro" id="IPR026032">
    <property type="entry name" value="HcaT-like"/>
</dbReference>
<evidence type="ECO:0000313" key="11">
    <source>
        <dbReference type="Proteomes" id="UP000031631"/>
    </source>
</evidence>
<keyword evidence="7 8" id="KW-0472">Membrane</keyword>
<proteinExistence type="predicted"/>
<evidence type="ECO:0000259" key="9">
    <source>
        <dbReference type="PROSITE" id="PS50850"/>
    </source>
</evidence>
<dbReference type="Pfam" id="PF12832">
    <property type="entry name" value="MFS_1_like"/>
    <property type="match status" value="1"/>
</dbReference>
<dbReference type="GO" id="GO:0005886">
    <property type="term" value="C:plasma membrane"/>
    <property type="evidence" value="ECO:0007669"/>
    <property type="project" value="UniProtKB-SubCell"/>
</dbReference>
<feature type="transmembrane region" description="Helical" evidence="8">
    <location>
        <begin position="351"/>
        <end position="369"/>
    </location>
</feature>
<keyword evidence="2" id="KW-0813">Transport</keyword>
<sequence>MPYWRLSAFYFFYFAALGTLMPYWGLYLQSLGFDAFAIGSLMAIIMATKVIAPNVWGWLGDHLGQRMLLVRLASLLALAFLLLMAGAHGFVQVALVMACYSFFWNASLPQFEAVVFNHLGNDAERYSRLRLWGSVGFILTVVMVGWLVDRRGTEVVPPALVVVFGGILLSSLLVTDDGREIHETQSSILAVLKKPHILAFFVAVFLMQMSHGPYYAFFSIYLQDYAYSKSDIGLLWSIGVIAEVLLFLFMHRLLQRWRSAAILRVSLTLAALRWLLIGWFPDQLPLLVMAQLLHAASFGSFHASAIHMVHDYFRGRHQGRGQALYASLSFGAGGAVGTFVSGMIWEQWGAPLAYTMASATALLGAWVVWRYIPAAGAEAAPPDS</sequence>
<keyword evidence="6 8" id="KW-1133">Transmembrane helix</keyword>
<evidence type="ECO:0000256" key="7">
    <source>
        <dbReference type="ARBA" id="ARBA00023136"/>
    </source>
</evidence>
<dbReference type="PIRSF" id="PIRSF004925">
    <property type="entry name" value="HcaT"/>
    <property type="match status" value="1"/>
</dbReference>
<protein>
    <submittedName>
        <fullName evidence="10">MFS transporter PPP family 3-phenylpropionic acid transporter</fullName>
    </submittedName>
</protein>
<feature type="transmembrane region" description="Helical" evidence="8">
    <location>
        <begin position="155"/>
        <end position="175"/>
    </location>
</feature>
<feature type="transmembrane region" description="Helical" evidence="8">
    <location>
        <begin position="90"/>
        <end position="108"/>
    </location>
</feature>
<name>A0A7U6GK72_9GAMM</name>
<dbReference type="Proteomes" id="UP000031631">
    <property type="component" value="Chromosome"/>
</dbReference>
<feature type="transmembrane region" description="Helical" evidence="8">
    <location>
        <begin position="261"/>
        <end position="280"/>
    </location>
</feature>
<evidence type="ECO:0000256" key="2">
    <source>
        <dbReference type="ARBA" id="ARBA00022448"/>
    </source>
</evidence>
<dbReference type="Gene3D" id="1.20.1250.20">
    <property type="entry name" value="MFS general substrate transporter like domains"/>
    <property type="match status" value="2"/>
</dbReference>
<dbReference type="PROSITE" id="PS50850">
    <property type="entry name" value="MFS"/>
    <property type="match status" value="1"/>
</dbReference>
<feature type="transmembrane region" description="Helical" evidence="8">
    <location>
        <begin position="68"/>
        <end position="84"/>
    </location>
</feature>